<name>A0ABV6UVP7_9ACTN</name>
<keyword evidence="1" id="KW-0732">Signal</keyword>
<reference evidence="2 3" key="1">
    <citation type="submission" date="2024-09" db="EMBL/GenBank/DDBJ databases">
        <authorList>
            <person name="Lee S.D."/>
        </authorList>
    </citation>
    <scope>NUCLEOTIDE SEQUENCE [LARGE SCALE GENOMIC DNA]</scope>
    <source>
        <strain evidence="2 3">N1-5</strain>
    </source>
</reference>
<protein>
    <recommendedName>
        <fullName evidence="4">Lactococcin 972 family bacteriocin</fullName>
    </recommendedName>
</protein>
<proteinExistence type="predicted"/>
<evidence type="ECO:0000256" key="1">
    <source>
        <dbReference type="SAM" id="SignalP"/>
    </source>
</evidence>
<evidence type="ECO:0000313" key="2">
    <source>
        <dbReference type="EMBL" id="MFC1405549.1"/>
    </source>
</evidence>
<dbReference type="Proteomes" id="UP001592528">
    <property type="component" value="Unassembled WGS sequence"/>
</dbReference>
<comment type="caution">
    <text evidence="2">The sequence shown here is derived from an EMBL/GenBank/DDBJ whole genome shotgun (WGS) entry which is preliminary data.</text>
</comment>
<dbReference type="RefSeq" id="WP_030261516.1">
    <property type="nucleotide sequence ID" value="NZ_JBHEZZ010000022.1"/>
</dbReference>
<gene>
    <name evidence="2" type="ORF">ACEZDJ_30105</name>
</gene>
<accession>A0ABV6UVP7</accession>
<dbReference type="EMBL" id="JBHEZZ010000022">
    <property type="protein sequence ID" value="MFC1405549.1"/>
    <property type="molecule type" value="Genomic_DNA"/>
</dbReference>
<organism evidence="2 3">
    <name type="scientific">Streptacidiphilus cavernicola</name>
    <dbReference type="NCBI Taxonomy" id="3342716"/>
    <lineage>
        <taxon>Bacteria</taxon>
        <taxon>Bacillati</taxon>
        <taxon>Actinomycetota</taxon>
        <taxon>Actinomycetes</taxon>
        <taxon>Kitasatosporales</taxon>
        <taxon>Streptomycetaceae</taxon>
        <taxon>Streptacidiphilus</taxon>
    </lineage>
</organism>
<keyword evidence="3" id="KW-1185">Reference proteome</keyword>
<evidence type="ECO:0000313" key="3">
    <source>
        <dbReference type="Proteomes" id="UP001592528"/>
    </source>
</evidence>
<feature type="chain" id="PRO_5047302629" description="Lactococcin 972 family bacteriocin" evidence="1">
    <location>
        <begin position="28"/>
        <end position="98"/>
    </location>
</feature>
<sequence length="98" mass="10189">MKKTLLRTAVAAAVAMAAMAGSAPAFADAQWGVSTSSTTSDSATVAAGRWGGFVTTSYTSSSSTHVFGPLVHHHDGCYADWNRLTWQAVDACDDSFDA</sequence>
<evidence type="ECO:0008006" key="4">
    <source>
        <dbReference type="Google" id="ProtNLM"/>
    </source>
</evidence>
<feature type="signal peptide" evidence="1">
    <location>
        <begin position="1"/>
        <end position="27"/>
    </location>
</feature>